<protein>
    <submittedName>
        <fullName evidence="1">Uncharacterized protein</fullName>
    </submittedName>
</protein>
<dbReference type="Proteomes" id="UP001208689">
    <property type="component" value="Chromosome"/>
</dbReference>
<evidence type="ECO:0000313" key="1">
    <source>
        <dbReference type="EMBL" id="UYP45651.1"/>
    </source>
</evidence>
<dbReference type="SUPFAM" id="SSF53474">
    <property type="entry name" value="alpha/beta-Hydrolases"/>
    <property type="match status" value="1"/>
</dbReference>
<organism evidence="1 2">
    <name type="scientific">Candidatus Lokiarchaeum ossiferum</name>
    <dbReference type="NCBI Taxonomy" id="2951803"/>
    <lineage>
        <taxon>Archaea</taxon>
        <taxon>Promethearchaeati</taxon>
        <taxon>Promethearchaeota</taxon>
        <taxon>Promethearchaeia</taxon>
        <taxon>Promethearchaeales</taxon>
        <taxon>Promethearchaeaceae</taxon>
        <taxon>Candidatus Lokiarchaeum</taxon>
    </lineage>
</organism>
<dbReference type="InterPro" id="IPR029058">
    <property type="entry name" value="AB_hydrolase_fold"/>
</dbReference>
<proteinExistence type="predicted"/>
<evidence type="ECO:0000313" key="2">
    <source>
        <dbReference type="Proteomes" id="UP001208689"/>
    </source>
</evidence>
<name>A0ABY6HQE7_9ARCH</name>
<dbReference type="Gene3D" id="3.40.50.1820">
    <property type="entry name" value="alpha/beta hydrolase"/>
    <property type="match status" value="1"/>
</dbReference>
<reference evidence="1" key="1">
    <citation type="submission" date="2022-09" db="EMBL/GenBank/DDBJ databases">
        <title>Actin cytoskeleton and complex cell architecture in an #Asgard archaeon.</title>
        <authorList>
            <person name="Ponce Toledo R.I."/>
            <person name="Schleper C."/>
            <person name="Rodrigues Oliveira T."/>
            <person name="Wollweber F."/>
            <person name="Xu J."/>
            <person name="Rittmann S."/>
            <person name="Klingl A."/>
            <person name="Pilhofer M."/>
        </authorList>
    </citation>
    <scope>NUCLEOTIDE SEQUENCE</scope>
    <source>
        <strain evidence="1">B-35</strain>
    </source>
</reference>
<keyword evidence="2" id="KW-1185">Reference proteome</keyword>
<gene>
    <name evidence="1" type="ORF">NEF87_001936</name>
</gene>
<dbReference type="EMBL" id="CP104013">
    <property type="protein sequence ID" value="UYP45651.1"/>
    <property type="molecule type" value="Genomic_DNA"/>
</dbReference>
<accession>A0ABY6HQE7</accession>
<sequence>MAKLVARDLDKIQFPILESHSQKDHDIDPIITQWISDATRGTVEIWWFNESGHTMPLDVQGAEICEAIAPFLKKFAMG</sequence>